<feature type="compositionally biased region" description="Acidic residues" evidence="9">
    <location>
        <begin position="251"/>
        <end position="288"/>
    </location>
</feature>
<keyword evidence="7 8" id="KW-0143">Chaperone</keyword>
<dbReference type="SUPFAM" id="SSF63887">
    <property type="entry name" value="P-domain of calnexin/calreticulin"/>
    <property type="match status" value="1"/>
</dbReference>
<comment type="similarity">
    <text evidence="2 8">Belongs to the calreticulin family.</text>
</comment>
<feature type="signal peptide" evidence="8">
    <location>
        <begin position="1"/>
        <end position="24"/>
    </location>
</feature>
<dbReference type="PROSITE" id="PS51257">
    <property type="entry name" value="PROKAR_LIPOPROTEIN"/>
    <property type="match status" value="1"/>
</dbReference>
<dbReference type="PROSITE" id="PS00804">
    <property type="entry name" value="CALRETICULIN_2"/>
    <property type="match status" value="1"/>
</dbReference>
<feature type="chain" id="PRO_5044978957" description="Calreticulin-domain-containing protein" evidence="8">
    <location>
        <begin position="25"/>
        <end position="548"/>
    </location>
</feature>
<feature type="compositionally biased region" description="Basic and acidic residues" evidence="9">
    <location>
        <begin position="230"/>
        <end position="250"/>
    </location>
</feature>
<feature type="region of interest" description="Disordered" evidence="9">
    <location>
        <begin position="523"/>
        <end position="548"/>
    </location>
</feature>
<evidence type="ECO:0000313" key="11">
    <source>
        <dbReference type="Proteomes" id="UP001491310"/>
    </source>
</evidence>
<gene>
    <name evidence="10" type="ORF">WJX75_001978</name>
</gene>
<comment type="caution">
    <text evidence="10">The sequence shown here is derived from an EMBL/GenBank/DDBJ whole genome shotgun (WGS) entry which is preliminary data.</text>
</comment>
<comment type="subcellular location">
    <subcellularLocation>
        <location evidence="1">Endoplasmic reticulum membrane</location>
        <topology evidence="1">Single-pass membrane protein</topology>
    </subcellularLocation>
</comment>
<evidence type="ECO:0008006" key="12">
    <source>
        <dbReference type="Google" id="ProtNLM"/>
    </source>
</evidence>
<keyword evidence="5 8" id="KW-1133">Transmembrane helix</keyword>
<evidence type="ECO:0000256" key="5">
    <source>
        <dbReference type="ARBA" id="ARBA00022989"/>
    </source>
</evidence>
<keyword evidence="8" id="KW-0732">Signal</keyword>
<dbReference type="Proteomes" id="UP001491310">
    <property type="component" value="Unassembled WGS sequence"/>
</dbReference>
<sequence>MERGRAGALLIVALLGAAACVASADFFEDFGSGWENRWAYSADDKYTGRFVADTPEEWQEAGLKVPEKAKHYGLTAKLDAPVDPAKGLVLQYELKITDGLTCGGAYLKFLTETADFDPAELTDGTPYTVMFGPDKCGGTNKVHLILKHKSPKTGEIEEKHLKSPPMVESDKNTHVYTVVLKPDNTYALLIDGEEKKAGSILEDFDPAINPPEEIDDPEDSKPEDWVDLPKISDPEATKPEDWDEDAPRMIEDDEAEKPEGWLDDEPAEIDDPEAAQPEDWDDEEDGEWEAPKVANPKCKEAPGCGEWKRPTKSNPAYKGKWTAPLIDNPEYKGVWKPRKIANPDYFLDESPLANIGKVGGVAIEIWTMDEGYLFDNVLIANDGSVAQAKRDALWAPKKEAEDAAAAKAEEEAKSKAEAEAGEDDEEEESLAAKLVAKLHSIFELSSLAPLKATAQPLLNLLDDNEIYIFAILAAPLLLLLLPLLALLGGSKKKDTPVGKAKKKDVTGPDDAAVKAKAEVVEEVKKEVPVEDEDEDEAKGPKRRSRRET</sequence>
<accession>A0ABR2YN62</accession>
<name>A0ABR2YN62_9CHLO</name>
<keyword evidence="3 8" id="KW-0812">Transmembrane</keyword>
<evidence type="ECO:0000313" key="10">
    <source>
        <dbReference type="EMBL" id="KAK9908040.1"/>
    </source>
</evidence>
<evidence type="ECO:0000256" key="7">
    <source>
        <dbReference type="ARBA" id="ARBA00023186"/>
    </source>
</evidence>
<reference evidence="10 11" key="1">
    <citation type="journal article" date="2024" name="Nat. Commun.">
        <title>Phylogenomics reveals the evolutionary origins of lichenization in chlorophyte algae.</title>
        <authorList>
            <person name="Puginier C."/>
            <person name="Libourel C."/>
            <person name="Otte J."/>
            <person name="Skaloud P."/>
            <person name="Haon M."/>
            <person name="Grisel S."/>
            <person name="Petersen M."/>
            <person name="Berrin J.G."/>
            <person name="Delaux P.M."/>
            <person name="Dal Grande F."/>
            <person name="Keller J."/>
        </authorList>
    </citation>
    <scope>NUCLEOTIDE SEQUENCE [LARGE SCALE GENOMIC DNA]</scope>
    <source>
        <strain evidence="10 11">SAG 216-7</strain>
    </source>
</reference>
<feature type="region of interest" description="Disordered" evidence="9">
    <location>
        <begin position="201"/>
        <end position="299"/>
    </location>
</feature>
<keyword evidence="11" id="KW-1185">Reference proteome</keyword>
<feature type="region of interest" description="Disordered" evidence="9">
    <location>
        <begin position="492"/>
        <end position="511"/>
    </location>
</feature>
<proteinExistence type="inferred from homology"/>
<evidence type="ECO:0000256" key="2">
    <source>
        <dbReference type="ARBA" id="ARBA00010983"/>
    </source>
</evidence>
<feature type="transmembrane region" description="Helical" evidence="8">
    <location>
        <begin position="466"/>
        <end position="487"/>
    </location>
</feature>
<dbReference type="Pfam" id="PF00262">
    <property type="entry name" value="Calreticulin"/>
    <property type="match status" value="1"/>
</dbReference>
<dbReference type="PRINTS" id="PR00626">
    <property type="entry name" value="CALRETICULIN"/>
</dbReference>
<feature type="region of interest" description="Disordered" evidence="9">
    <location>
        <begin position="403"/>
        <end position="426"/>
    </location>
</feature>
<dbReference type="InterPro" id="IPR013320">
    <property type="entry name" value="ConA-like_dom_sf"/>
</dbReference>
<dbReference type="PANTHER" id="PTHR11073:SF1">
    <property type="entry name" value="CALNEXIN 14D-RELATED"/>
    <property type="match status" value="1"/>
</dbReference>
<dbReference type="Gene3D" id="2.10.250.10">
    <property type="entry name" value="Calreticulin/calnexin, P domain"/>
    <property type="match status" value="1"/>
</dbReference>
<evidence type="ECO:0000256" key="4">
    <source>
        <dbReference type="ARBA" id="ARBA00022824"/>
    </source>
</evidence>
<dbReference type="Gene3D" id="2.60.120.200">
    <property type="match status" value="1"/>
</dbReference>
<keyword evidence="4 8" id="KW-0256">Endoplasmic reticulum</keyword>
<feature type="compositionally biased region" description="Basic and acidic residues" evidence="9">
    <location>
        <begin position="407"/>
        <end position="418"/>
    </location>
</feature>
<dbReference type="InterPro" id="IPR009033">
    <property type="entry name" value="Calreticulin/calnexin_P_dom_sf"/>
</dbReference>
<dbReference type="InterPro" id="IPR018124">
    <property type="entry name" value="Calret/calnex_CS"/>
</dbReference>
<evidence type="ECO:0000256" key="3">
    <source>
        <dbReference type="ARBA" id="ARBA00022692"/>
    </source>
</evidence>
<evidence type="ECO:0000256" key="8">
    <source>
        <dbReference type="RuleBase" id="RU362126"/>
    </source>
</evidence>
<dbReference type="SUPFAM" id="SSF49899">
    <property type="entry name" value="Concanavalin A-like lectins/glucanases"/>
    <property type="match status" value="1"/>
</dbReference>
<dbReference type="PANTHER" id="PTHR11073">
    <property type="entry name" value="CALRETICULIN AND CALNEXIN"/>
    <property type="match status" value="1"/>
</dbReference>
<dbReference type="InterPro" id="IPR001580">
    <property type="entry name" value="Calret/calnex"/>
</dbReference>
<evidence type="ECO:0000256" key="1">
    <source>
        <dbReference type="ARBA" id="ARBA00004389"/>
    </source>
</evidence>
<organism evidence="10 11">
    <name type="scientific">Coccomyxa subellipsoidea</name>
    <dbReference type="NCBI Taxonomy" id="248742"/>
    <lineage>
        <taxon>Eukaryota</taxon>
        <taxon>Viridiplantae</taxon>
        <taxon>Chlorophyta</taxon>
        <taxon>core chlorophytes</taxon>
        <taxon>Trebouxiophyceae</taxon>
        <taxon>Trebouxiophyceae incertae sedis</taxon>
        <taxon>Coccomyxaceae</taxon>
        <taxon>Coccomyxa</taxon>
    </lineage>
</organism>
<evidence type="ECO:0000256" key="6">
    <source>
        <dbReference type="ARBA" id="ARBA00023136"/>
    </source>
</evidence>
<dbReference type="EMBL" id="JALJOT010000008">
    <property type="protein sequence ID" value="KAK9908040.1"/>
    <property type="molecule type" value="Genomic_DNA"/>
</dbReference>
<keyword evidence="6 8" id="KW-0472">Membrane</keyword>
<evidence type="ECO:0000256" key="9">
    <source>
        <dbReference type="SAM" id="MobiDB-lite"/>
    </source>
</evidence>
<protein>
    <recommendedName>
        <fullName evidence="12">Calreticulin-domain-containing protein</fullName>
    </recommendedName>
</protein>